<name>A0A371EF67_MUCPR</name>
<dbReference type="Proteomes" id="UP000257109">
    <property type="component" value="Unassembled WGS sequence"/>
</dbReference>
<proteinExistence type="predicted"/>
<gene>
    <name evidence="1" type="ORF">CR513_56730</name>
</gene>
<organism evidence="1 2">
    <name type="scientific">Mucuna pruriens</name>
    <name type="common">Velvet bean</name>
    <name type="synonym">Dolichos pruriens</name>
    <dbReference type="NCBI Taxonomy" id="157652"/>
    <lineage>
        <taxon>Eukaryota</taxon>
        <taxon>Viridiplantae</taxon>
        <taxon>Streptophyta</taxon>
        <taxon>Embryophyta</taxon>
        <taxon>Tracheophyta</taxon>
        <taxon>Spermatophyta</taxon>
        <taxon>Magnoliopsida</taxon>
        <taxon>eudicotyledons</taxon>
        <taxon>Gunneridae</taxon>
        <taxon>Pentapetalae</taxon>
        <taxon>rosids</taxon>
        <taxon>fabids</taxon>
        <taxon>Fabales</taxon>
        <taxon>Fabaceae</taxon>
        <taxon>Papilionoideae</taxon>
        <taxon>50 kb inversion clade</taxon>
        <taxon>NPAAA clade</taxon>
        <taxon>indigoferoid/millettioid clade</taxon>
        <taxon>Phaseoleae</taxon>
        <taxon>Mucuna</taxon>
    </lineage>
</organism>
<evidence type="ECO:0000313" key="2">
    <source>
        <dbReference type="Proteomes" id="UP000257109"/>
    </source>
</evidence>
<accession>A0A371EF67</accession>
<evidence type="ECO:0008006" key="3">
    <source>
        <dbReference type="Google" id="ProtNLM"/>
    </source>
</evidence>
<feature type="non-terminal residue" evidence="1">
    <location>
        <position position="1"/>
    </location>
</feature>
<comment type="caution">
    <text evidence="1">The sequence shown here is derived from an EMBL/GenBank/DDBJ whole genome shotgun (WGS) entry which is preliminary data.</text>
</comment>
<evidence type="ECO:0000313" key="1">
    <source>
        <dbReference type="EMBL" id="RDX64690.1"/>
    </source>
</evidence>
<reference evidence="1" key="1">
    <citation type="submission" date="2018-05" db="EMBL/GenBank/DDBJ databases">
        <title>Draft genome of Mucuna pruriens seed.</title>
        <authorList>
            <person name="Nnadi N.E."/>
            <person name="Vos R."/>
            <person name="Hasami M.H."/>
            <person name="Devisetty U.K."/>
            <person name="Aguiy J.C."/>
        </authorList>
    </citation>
    <scope>NUCLEOTIDE SEQUENCE [LARGE SCALE GENOMIC DNA]</scope>
    <source>
        <strain evidence="1">JCA_2017</strain>
    </source>
</reference>
<sequence>MAYFEATISVHGPRDFIPRLEIVNKISRPLKIYYDNFVAIMTSTLRVLKHIYLEYFVLKEEILKQRVLMKHISINLMIVDPLTNGLSLKTFMEYTENMNTIVNNDC</sequence>
<dbReference type="EMBL" id="QJKJ01014263">
    <property type="protein sequence ID" value="RDX64690.1"/>
    <property type="molecule type" value="Genomic_DNA"/>
</dbReference>
<protein>
    <recommendedName>
        <fullName evidence="3">Copia protein</fullName>
    </recommendedName>
</protein>
<keyword evidence="2" id="KW-1185">Reference proteome</keyword>
<dbReference type="AlphaFoldDB" id="A0A371EF67"/>